<accession>A0ABW2DHX8</accession>
<comment type="caution">
    <text evidence="1">The sequence shown here is derived from an EMBL/GenBank/DDBJ whole genome shotgun (WGS) entry which is preliminary data.</text>
</comment>
<dbReference type="Proteomes" id="UP001596405">
    <property type="component" value="Unassembled WGS sequence"/>
</dbReference>
<dbReference type="SUPFAM" id="SSF53756">
    <property type="entry name" value="UDP-Glycosyltransferase/glycogen phosphorylase"/>
    <property type="match status" value="1"/>
</dbReference>
<evidence type="ECO:0000313" key="1">
    <source>
        <dbReference type="EMBL" id="MFC6996615.1"/>
    </source>
</evidence>
<organism evidence="1 2">
    <name type="scientific">Rufibacter roseus</name>
    <dbReference type="NCBI Taxonomy" id="1567108"/>
    <lineage>
        <taxon>Bacteria</taxon>
        <taxon>Pseudomonadati</taxon>
        <taxon>Bacteroidota</taxon>
        <taxon>Cytophagia</taxon>
        <taxon>Cytophagales</taxon>
        <taxon>Hymenobacteraceae</taxon>
        <taxon>Rufibacter</taxon>
    </lineage>
</organism>
<dbReference type="RefSeq" id="WP_066622439.1">
    <property type="nucleotide sequence ID" value="NZ_JBHSYQ010000003.1"/>
</dbReference>
<evidence type="ECO:0000313" key="2">
    <source>
        <dbReference type="Proteomes" id="UP001596405"/>
    </source>
</evidence>
<dbReference type="Pfam" id="PF13528">
    <property type="entry name" value="Glyco_trans_1_3"/>
    <property type="match status" value="1"/>
</dbReference>
<dbReference type="EMBL" id="JBHSYQ010000003">
    <property type="protein sequence ID" value="MFC6996615.1"/>
    <property type="molecule type" value="Genomic_DNA"/>
</dbReference>
<keyword evidence="2" id="KW-1185">Reference proteome</keyword>
<proteinExistence type="predicted"/>
<reference evidence="2" key="1">
    <citation type="journal article" date="2019" name="Int. J. Syst. Evol. Microbiol.">
        <title>The Global Catalogue of Microorganisms (GCM) 10K type strain sequencing project: providing services to taxonomists for standard genome sequencing and annotation.</title>
        <authorList>
            <consortium name="The Broad Institute Genomics Platform"/>
            <consortium name="The Broad Institute Genome Sequencing Center for Infectious Disease"/>
            <person name="Wu L."/>
            <person name="Ma J."/>
        </authorList>
    </citation>
    <scope>NUCLEOTIDE SEQUENCE [LARGE SCALE GENOMIC DNA]</scope>
    <source>
        <strain evidence="2">CGMCC 4.7393</strain>
    </source>
</reference>
<dbReference type="Gene3D" id="3.40.50.2000">
    <property type="entry name" value="Glycogen Phosphorylase B"/>
    <property type="match status" value="1"/>
</dbReference>
<protein>
    <submittedName>
        <fullName evidence="1">Glycosyltransferase family protein</fullName>
    </submittedName>
</protein>
<name>A0ABW2DHX8_9BACT</name>
<gene>
    <name evidence="1" type="ORF">ACFQHR_03210</name>
</gene>
<sequence length="351" mass="39510">MRILYGVQGTGNGHLTRALDIIPALQQYGEVDIVVSGCQVDLTLPFPVKYRLGGMSFIFGKKGGINFKKTFAQLNSKRFYKEVKQLPVQEYDLVLTDFEPITAWACYFAKKPCIGLSNQCAVLSPHAPRPKRDDLLGRLILKNYAPVTAQYGFHFARFDQDTFTPIIRQQVRELVPQNQGHYTVYLPAHDDDTLVHTFSHFPQVNWQVFSKHNKTPFQKGNVQVFPIQNDAFLHSIASSAGVICAAGFGTPSEALFLGKKLLVIPMKNQYEQTCNAAALKYLGVTVIKSLKSKHFPTIQDWLEYGTPVAVEYPDQTQELVHQIVQHHAVPQAFLPQILENTPKTLSLTHEL</sequence>